<sequence>MKISSLIALTAAILMTGCASKVTTYDSSGRMIGSCQAERGFVIGGGAHCEGRANQEGRSVR</sequence>
<evidence type="ECO:0000313" key="8">
    <source>
        <dbReference type="Proteomes" id="UP000663954"/>
    </source>
</evidence>
<evidence type="ECO:0000313" key="2">
    <source>
        <dbReference type="EMBL" id="MDM1717777.1"/>
    </source>
</evidence>
<dbReference type="AlphaFoldDB" id="A0A1E8E5M9"/>
<feature type="chain" id="PRO_5044557392" description="DUF333 domain-containing protein" evidence="1">
    <location>
        <begin position="22"/>
        <end position="61"/>
    </location>
</feature>
<dbReference type="eggNOG" id="ENOG5031RYI">
    <property type="taxonomic scope" value="Bacteria"/>
</dbReference>
<dbReference type="Proteomes" id="UP000663954">
    <property type="component" value="Chromosome"/>
</dbReference>
<dbReference type="Proteomes" id="UP000186931">
    <property type="component" value="Unassembled WGS sequence"/>
</dbReference>
<name>A0A1E8E5M9_9GAMM</name>
<reference evidence="5 8" key="4">
    <citation type="journal article" date="2020" name="Front. Cell. Infect. Microbiol.">
        <title>Characterization of Three Porcine Acinetobacter towneri Strains Co-Harboring tet(X3) and bla OXA-58.</title>
        <authorList>
            <person name="Ma J."/>
            <person name="Wang J."/>
            <person name="Feng J."/>
            <person name="Liu Y."/>
            <person name="Yang B."/>
            <person name="Li R."/>
            <person name="Bai L."/>
            <person name="He T."/>
            <person name="Wang X."/>
            <person name="Yang Z."/>
        </authorList>
    </citation>
    <scope>NUCLEOTIDE SEQUENCE [LARGE SCALE GENOMIC DNA]</scope>
    <source>
        <strain evidence="5 8">GX5</strain>
    </source>
</reference>
<organism evidence="3 6">
    <name type="scientific">Acinetobacter towneri</name>
    <dbReference type="NCBI Taxonomy" id="202956"/>
    <lineage>
        <taxon>Bacteria</taxon>
        <taxon>Pseudomonadati</taxon>
        <taxon>Pseudomonadota</taxon>
        <taxon>Gammaproteobacteria</taxon>
        <taxon>Moraxellales</taxon>
        <taxon>Moraxellaceae</taxon>
        <taxon>Acinetobacter</taxon>
    </lineage>
</organism>
<reference evidence="5" key="6">
    <citation type="submission" date="2021-03" db="EMBL/GenBank/DDBJ databases">
        <authorList>
            <person name="Ma J."/>
        </authorList>
    </citation>
    <scope>NUCLEOTIDE SEQUENCE</scope>
    <source>
        <strain evidence="5">GX5</strain>
    </source>
</reference>
<dbReference type="EMBL" id="CP046045">
    <property type="protein sequence ID" value="QGM27325.1"/>
    <property type="molecule type" value="Genomic_DNA"/>
</dbReference>
<evidence type="ECO:0000313" key="4">
    <source>
        <dbReference type="EMBL" id="QGM27325.1"/>
    </source>
</evidence>
<protein>
    <recommendedName>
        <fullName evidence="9">DUF333 domain-containing protein</fullName>
    </recommendedName>
</protein>
<dbReference type="EMBL" id="CP071770">
    <property type="protein sequence ID" value="QTD62778.1"/>
    <property type="molecule type" value="Genomic_DNA"/>
</dbReference>
<proteinExistence type="predicted"/>
<evidence type="ECO:0000313" key="5">
    <source>
        <dbReference type="EMBL" id="QTD62778.1"/>
    </source>
</evidence>
<dbReference type="PROSITE" id="PS51257">
    <property type="entry name" value="PROKAR_LIPOPROTEIN"/>
    <property type="match status" value="1"/>
</dbReference>
<feature type="signal peptide" evidence="1">
    <location>
        <begin position="1"/>
        <end position="21"/>
    </location>
</feature>
<evidence type="ECO:0008006" key="9">
    <source>
        <dbReference type="Google" id="ProtNLM"/>
    </source>
</evidence>
<evidence type="ECO:0000313" key="6">
    <source>
        <dbReference type="Proteomes" id="UP000186931"/>
    </source>
</evidence>
<reference evidence="4" key="3">
    <citation type="submission" date="2019-11" db="EMBL/GenBank/DDBJ databases">
        <authorList>
            <person name="Yao H."/>
            <person name="Du X."/>
            <person name="Yu R."/>
            <person name="Li A."/>
        </authorList>
    </citation>
    <scope>NUCLEOTIDE SEQUENCE</scope>
    <source>
        <strain evidence="4">19110F47</strain>
    </source>
</reference>
<reference evidence="7" key="2">
    <citation type="submission" date="2019-11" db="EMBL/GenBank/DDBJ databases">
        <title>Escherichia coli 1916D6.</title>
        <authorList>
            <person name="Yao H."/>
            <person name="Du X."/>
            <person name="Yu R."/>
            <person name="Li A."/>
        </authorList>
    </citation>
    <scope>NUCLEOTIDE SEQUENCE [LARGE SCALE GENOMIC DNA]</scope>
    <source>
        <strain evidence="7">19110F47</strain>
    </source>
</reference>
<evidence type="ECO:0000313" key="3">
    <source>
        <dbReference type="EMBL" id="OFE44718.1"/>
    </source>
</evidence>
<gene>
    <name evidence="3" type="ORF">BJN41_00915</name>
    <name evidence="4" type="ORF">GJD93_06375</name>
    <name evidence="2" type="ORF">HX110_01180</name>
    <name evidence="5" type="ORF">J4G45_06425</name>
</gene>
<reference evidence="2" key="5">
    <citation type="submission" date="2020-06" db="EMBL/GenBank/DDBJ databases">
        <authorList>
            <person name="Dong N."/>
        </authorList>
    </citation>
    <scope>NUCLEOTIDE SEQUENCE</scope>
    <source>
        <strain evidence="2">DF49-4</strain>
    </source>
</reference>
<evidence type="ECO:0000256" key="1">
    <source>
        <dbReference type="SAM" id="SignalP"/>
    </source>
</evidence>
<reference evidence="3 6" key="1">
    <citation type="submission" date="2016-10" db="EMBL/GenBank/DDBJ databases">
        <title>Genome of airborne Acinetobacter sp. 5-2Ac02 in the hospital environment: Species near to Acinetobacter towneri.</title>
        <authorList>
            <person name="Barbosa B."/>
            <person name="Fernandez-Garcia L."/>
            <person name="Gato E."/>
            <person name="Leao R."/>
            <person name="Albano R."/>
            <person name="Fernandez B."/>
            <person name="Fernandez-Cuenca F."/>
            <person name="Marques E."/>
            <person name="Tomas M."/>
        </authorList>
    </citation>
    <scope>NUCLEOTIDE SEQUENCE [LARGE SCALE GENOMIC DNA]</scope>
    <source>
        <strain evidence="3 6">5-2Ac02</strain>
    </source>
</reference>
<dbReference type="EMBL" id="MKQS01000001">
    <property type="protein sequence ID" value="OFE44718.1"/>
    <property type="molecule type" value="Genomic_DNA"/>
</dbReference>
<dbReference type="GeneID" id="64223426"/>
<keyword evidence="8" id="KW-1185">Reference proteome</keyword>
<reference evidence="2" key="7">
    <citation type="journal article" date="2022" name="Sci. Total Environ.">
        <title>Prevalence, transmission, and molecular epidemiology of tet(X)-positive bacteria among humans, animals, and environmental niches in China: An epidemiological, and genomic-based study.</title>
        <authorList>
            <person name="Dong N."/>
            <person name="Zeng Y."/>
            <person name="Cai C."/>
            <person name="Sun C."/>
            <person name="Lu J."/>
            <person name="Liu C."/>
            <person name="Zhou H."/>
            <person name="Sun Q."/>
            <person name="Shu L."/>
            <person name="Wang H."/>
            <person name="Wang Y."/>
            <person name="Wang S."/>
            <person name="Wu C."/>
            <person name="Chan E.W."/>
            <person name="Chen G."/>
            <person name="Shen Z."/>
            <person name="Chen S."/>
            <person name="Zhang R."/>
        </authorList>
    </citation>
    <scope>NUCLEOTIDE SEQUENCE</scope>
    <source>
        <strain evidence="2">DF49-4</strain>
    </source>
</reference>
<evidence type="ECO:0000313" key="7">
    <source>
        <dbReference type="Proteomes" id="UP000405075"/>
    </source>
</evidence>
<accession>A0A1E8E5M9</accession>
<dbReference type="Proteomes" id="UP001174419">
    <property type="component" value="Unassembled WGS sequence"/>
</dbReference>
<dbReference type="RefSeq" id="WP_004972947.1">
    <property type="nucleotide sequence ID" value="NZ_AP031566.1"/>
</dbReference>
<dbReference type="EMBL" id="JACANG010000002">
    <property type="protein sequence ID" value="MDM1717777.1"/>
    <property type="molecule type" value="Genomic_DNA"/>
</dbReference>
<keyword evidence="1" id="KW-0732">Signal</keyword>
<dbReference type="Proteomes" id="UP000405075">
    <property type="component" value="Chromosome"/>
</dbReference>
<dbReference type="STRING" id="202956.BJN41_00915"/>